<dbReference type="RefSeq" id="WP_233339228.1">
    <property type="nucleotide sequence ID" value="NZ_JAJTVO010000013.1"/>
</dbReference>
<dbReference type="Proteomes" id="UP001200307">
    <property type="component" value="Unassembled WGS sequence"/>
</dbReference>
<dbReference type="InterPro" id="IPR032719">
    <property type="entry name" value="WbsX"/>
</dbReference>
<keyword evidence="1" id="KW-0732">Signal</keyword>
<evidence type="ECO:0000256" key="1">
    <source>
        <dbReference type="SAM" id="SignalP"/>
    </source>
</evidence>
<dbReference type="EMBL" id="JAJTVO010000013">
    <property type="protein sequence ID" value="MCE4122321.1"/>
    <property type="molecule type" value="Genomic_DNA"/>
</dbReference>
<accession>A0AAW4YIX7</accession>
<name>A0AAW4YIX7_9BACT</name>
<organism evidence="2 3">
    <name type="scientific">Segatella copri</name>
    <dbReference type="NCBI Taxonomy" id="165179"/>
    <lineage>
        <taxon>Bacteria</taxon>
        <taxon>Pseudomonadati</taxon>
        <taxon>Bacteroidota</taxon>
        <taxon>Bacteroidia</taxon>
        <taxon>Bacteroidales</taxon>
        <taxon>Prevotellaceae</taxon>
        <taxon>Segatella</taxon>
    </lineage>
</organism>
<dbReference type="Gene3D" id="3.20.20.80">
    <property type="entry name" value="Glycosidases"/>
    <property type="match status" value="1"/>
</dbReference>
<dbReference type="GO" id="GO:0016787">
    <property type="term" value="F:hydrolase activity"/>
    <property type="evidence" value="ECO:0007669"/>
    <property type="project" value="UniProtKB-KW"/>
</dbReference>
<gene>
    <name evidence="2" type="ORF">LYY06_08605</name>
</gene>
<protein>
    <submittedName>
        <fullName evidence="2">Glycoside hydrolase family 99-like domain-containing protein</fullName>
    </submittedName>
</protein>
<feature type="chain" id="PRO_5043644166" evidence="1">
    <location>
        <begin position="26"/>
        <end position="419"/>
    </location>
</feature>
<evidence type="ECO:0000313" key="2">
    <source>
        <dbReference type="EMBL" id="MCE4122321.1"/>
    </source>
</evidence>
<comment type="caution">
    <text evidence="2">The sequence shown here is derived from an EMBL/GenBank/DDBJ whole genome shotgun (WGS) entry which is preliminary data.</text>
</comment>
<dbReference type="AlphaFoldDB" id="A0AAW4YIX7"/>
<evidence type="ECO:0000313" key="3">
    <source>
        <dbReference type="Proteomes" id="UP001200307"/>
    </source>
</evidence>
<dbReference type="PROSITE" id="PS51257">
    <property type="entry name" value="PROKAR_LIPOPROTEIN"/>
    <property type="match status" value="1"/>
</dbReference>
<sequence>MNKNKFYSIMSLMLMAFSLVGTSCRQEESPSIDDYPLNYQIPTIKLSKSATVGAIYSFNGVRTDNGQYDRLLAEYDPSVTPYPQLGAHIRPVLQNYSYDISKAETVDLMQQHIDWAIEAGIDYLILPEVGYDANQTNLLNKNSVDRINFMEGLQGVALDKMNWHDLKFCISVKPSDIIPNTSNTTMVEDDADEEGNSAHVQTLCKYFVGLADRFFRSDSLYFKVNDKAMVVVNNPQDLHCRNSKNVYDAIRDAVREATGVELYLVARQNQWTPTARWENSFVTGGFDSFFMNTMYQDATWQRYGDYRPQYIDQNFQYNAKWAKENANLDFIPSISPAFNGWVMGSGTNMYNFPLEPYDETRFRTMCNVAKNNMSANNMVIIDSFNNWQNVTAIEPTDPCYGNGFGLKMLEIVKSEFKVN</sequence>
<dbReference type="Pfam" id="PF14307">
    <property type="entry name" value="Glyco_tran_WbsX"/>
    <property type="match status" value="1"/>
</dbReference>
<reference evidence="2" key="1">
    <citation type="submission" date="2021-12" db="EMBL/GenBank/DDBJ databases">
        <authorList>
            <person name="Lv X."/>
        </authorList>
    </citation>
    <scope>NUCLEOTIDE SEQUENCE</scope>
    <source>
        <strain evidence="2">HF2106</strain>
    </source>
</reference>
<proteinExistence type="predicted"/>
<feature type="signal peptide" evidence="1">
    <location>
        <begin position="1"/>
        <end position="25"/>
    </location>
</feature>
<keyword evidence="2" id="KW-0378">Hydrolase</keyword>